<sequence length="119" mass="13029">MEKSPTPLERIFGIEWTPERLQAAAASYEMVQSHTSFNSTVVRLASRTDRVDMPSLRALVTRTMGRVEGTYWMVAALAMAHLALSCPELLTEEQTSLLLTPLTAGEKSGPSDRVLAHAA</sequence>
<evidence type="ECO:0000313" key="2">
    <source>
        <dbReference type="Proteomes" id="UP000295411"/>
    </source>
</evidence>
<evidence type="ECO:0000313" key="1">
    <source>
        <dbReference type="EMBL" id="TDK23627.1"/>
    </source>
</evidence>
<dbReference type="AlphaFoldDB" id="A0A4R5TM27"/>
<protein>
    <submittedName>
        <fullName evidence="1">Uncharacterized protein</fullName>
    </submittedName>
</protein>
<reference evidence="1 2" key="1">
    <citation type="submission" date="2019-03" db="EMBL/GenBank/DDBJ databases">
        <title>Arthrobacter sp. nov., an bacterium isolated from biocrust in Mu Us Desert.</title>
        <authorList>
            <person name="Lixiong L."/>
        </authorList>
    </citation>
    <scope>NUCLEOTIDE SEQUENCE [LARGE SCALE GENOMIC DNA]</scope>
    <source>
        <strain evidence="1 2">SLN-3</strain>
    </source>
</reference>
<dbReference type="EMBL" id="SMTK01000006">
    <property type="protein sequence ID" value="TDK23627.1"/>
    <property type="molecule type" value="Genomic_DNA"/>
</dbReference>
<accession>A0A4R5TM27</accession>
<organism evidence="1 2">
    <name type="scientific">Arthrobacter crusticola</name>
    <dbReference type="NCBI Taxonomy" id="2547960"/>
    <lineage>
        <taxon>Bacteria</taxon>
        <taxon>Bacillati</taxon>
        <taxon>Actinomycetota</taxon>
        <taxon>Actinomycetes</taxon>
        <taxon>Micrococcales</taxon>
        <taxon>Micrococcaceae</taxon>
        <taxon>Arthrobacter</taxon>
    </lineage>
</organism>
<dbReference type="Proteomes" id="UP000295411">
    <property type="component" value="Unassembled WGS sequence"/>
</dbReference>
<name>A0A4R5TM27_9MICC</name>
<keyword evidence="2" id="KW-1185">Reference proteome</keyword>
<comment type="caution">
    <text evidence="1">The sequence shown here is derived from an EMBL/GenBank/DDBJ whole genome shotgun (WGS) entry which is preliminary data.</text>
</comment>
<dbReference type="RefSeq" id="WP_133405090.1">
    <property type="nucleotide sequence ID" value="NZ_SMTK01000006.1"/>
</dbReference>
<proteinExistence type="predicted"/>
<gene>
    <name evidence="1" type="ORF">E2F48_16765</name>
</gene>
<dbReference type="OrthoDB" id="9806130at2"/>